<keyword evidence="2" id="KW-0645">Protease</keyword>
<gene>
    <name evidence="2" type="ORF">Fuma_00099</name>
</gene>
<organism evidence="2 3">
    <name type="scientific">Fuerstiella marisgermanici</name>
    <dbReference type="NCBI Taxonomy" id="1891926"/>
    <lineage>
        <taxon>Bacteria</taxon>
        <taxon>Pseudomonadati</taxon>
        <taxon>Planctomycetota</taxon>
        <taxon>Planctomycetia</taxon>
        <taxon>Planctomycetales</taxon>
        <taxon>Planctomycetaceae</taxon>
        <taxon>Fuerstiella</taxon>
    </lineage>
</organism>
<dbReference type="STRING" id="1891926.Fuma_00099"/>
<protein>
    <submittedName>
        <fullName evidence="2">Zn-dependent protease, contains TPR repeats</fullName>
    </submittedName>
</protein>
<evidence type="ECO:0000313" key="3">
    <source>
        <dbReference type="Proteomes" id="UP000187735"/>
    </source>
</evidence>
<dbReference type="AlphaFoldDB" id="A0A1P8W8Z8"/>
<dbReference type="KEGG" id="fmr:Fuma_00099"/>
<reference evidence="2 3" key="1">
    <citation type="journal article" date="2016" name="Front. Microbiol.">
        <title>Fuerstia marisgermanicae gen. nov., sp. nov., an Unusual Member of the Phylum Planctomycetes from the German Wadden Sea.</title>
        <authorList>
            <person name="Kohn T."/>
            <person name="Heuer A."/>
            <person name="Jogler M."/>
            <person name="Vollmers J."/>
            <person name="Boedeker C."/>
            <person name="Bunk B."/>
            <person name="Rast P."/>
            <person name="Borchert D."/>
            <person name="Glockner I."/>
            <person name="Freese H.M."/>
            <person name="Klenk H.P."/>
            <person name="Overmann J."/>
            <person name="Kaster A.K."/>
            <person name="Rohde M."/>
            <person name="Wiegand S."/>
            <person name="Jogler C."/>
        </authorList>
    </citation>
    <scope>NUCLEOTIDE SEQUENCE [LARGE SCALE GENOMIC DNA]</scope>
    <source>
        <strain evidence="2 3">NH11</strain>
    </source>
</reference>
<keyword evidence="1" id="KW-0812">Transmembrane</keyword>
<dbReference type="Proteomes" id="UP000187735">
    <property type="component" value="Chromosome"/>
</dbReference>
<dbReference type="EMBL" id="CP017641">
    <property type="protein sequence ID" value="APZ90520.1"/>
    <property type="molecule type" value="Genomic_DNA"/>
</dbReference>
<sequence>MIRRFLRIILLPKFVLELPRFALSYLKSRTWLSLLTAIPAVIVTLLLVIVFASRHSASLQQNLRQRYNELSQKAFEKGDRTESELYFARLLTLTTDQQEASFRYAKQLYEKSNAATEPQVVLLSKSTDHATPPDDFAKRALGLLQSLAPRRADAAGYPPAHRFLADHFESREPPTPVTRLLTLQHRAFGHPNKKAPALDLAAFFAKHNYHQQAINTLNRWQKDQPDVQLALAAAHTHLGNHAAARRQLEAATEQLAAKLEQAPHSVETRQQLSRAFGAQGRILESLFVLAEGCRQIDDPHLADQLIRHYTIWLTDMRPEQVRRQLNSIQLALAPTFPPLADDKAFETDVIQLSSGATVSLPTPIVDFHNALLAGEGQWLVPLLMGTDEAAVGDLPAAVQLLKEATDLRPKHPVAANNLAWVLWRQAVPTDGKISTSEASAAQLKRAWQLANTAVDTCPENVSFRETRGLIAAAAGHWQVAIDDLQMCADNGMSSEDMRRTLHEAKGRLTP</sequence>
<accession>A0A1P8W8Z8</accession>
<name>A0A1P8W8Z8_9PLAN</name>
<dbReference type="GO" id="GO:0008233">
    <property type="term" value="F:peptidase activity"/>
    <property type="evidence" value="ECO:0007669"/>
    <property type="project" value="UniProtKB-KW"/>
</dbReference>
<dbReference type="Gene3D" id="1.25.40.10">
    <property type="entry name" value="Tetratricopeptide repeat domain"/>
    <property type="match status" value="2"/>
</dbReference>
<feature type="transmembrane region" description="Helical" evidence="1">
    <location>
        <begin position="30"/>
        <end position="52"/>
    </location>
</feature>
<dbReference type="OrthoDB" id="236051at2"/>
<evidence type="ECO:0000313" key="2">
    <source>
        <dbReference type="EMBL" id="APZ90520.1"/>
    </source>
</evidence>
<dbReference type="InterPro" id="IPR011990">
    <property type="entry name" value="TPR-like_helical_dom_sf"/>
</dbReference>
<dbReference type="GO" id="GO:0006508">
    <property type="term" value="P:proteolysis"/>
    <property type="evidence" value="ECO:0007669"/>
    <property type="project" value="UniProtKB-KW"/>
</dbReference>
<keyword evidence="1" id="KW-0472">Membrane</keyword>
<dbReference type="SUPFAM" id="SSF48452">
    <property type="entry name" value="TPR-like"/>
    <property type="match status" value="1"/>
</dbReference>
<proteinExistence type="predicted"/>
<evidence type="ECO:0000256" key="1">
    <source>
        <dbReference type="SAM" id="Phobius"/>
    </source>
</evidence>
<dbReference type="RefSeq" id="WP_077022395.1">
    <property type="nucleotide sequence ID" value="NZ_CP017641.1"/>
</dbReference>
<keyword evidence="2" id="KW-0378">Hydrolase</keyword>
<keyword evidence="3" id="KW-1185">Reference proteome</keyword>
<keyword evidence="1" id="KW-1133">Transmembrane helix</keyword>